<reference evidence="1" key="1">
    <citation type="submission" date="2019-08" db="EMBL/GenBank/DDBJ databases">
        <authorList>
            <person name="Kucharzyk K."/>
            <person name="Murdoch R.W."/>
            <person name="Higgins S."/>
            <person name="Loffler F."/>
        </authorList>
    </citation>
    <scope>NUCLEOTIDE SEQUENCE</scope>
</reference>
<sequence>MPNGTPDCVLFKSRRSSLCLYGNKFASLRCIHRICIRVVQRIVAGQRRCIGRTNGDSARCFFGIGIQIQDFFLCQRSCYKEHIVNQCRSCFPPGFVSQVEVAGRSKQVQNIIVSCKVARGKRSVVIFIKLQFSVVVNFKPVGRNIDGYKSPFACRQCIVGIVILTVKPAAGSVVTKVTDGIEPEFGGSVVQHKDLIPPIQRGRVNPQRNT</sequence>
<accession>A0A645GF40</accession>
<name>A0A645GF40_9ZZZZ</name>
<evidence type="ECO:0000313" key="1">
    <source>
        <dbReference type="EMBL" id="MPN25531.1"/>
    </source>
</evidence>
<proteinExistence type="predicted"/>
<protein>
    <submittedName>
        <fullName evidence="1">Uncharacterized protein</fullName>
    </submittedName>
</protein>
<dbReference type="EMBL" id="VSSQ01074740">
    <property type="protein sequence ID" value="MPN25531.1"/>
    <property type="molecule type" value="Genomic_DNA"/>
</dbReference>
<organism evidence="1">
    <name type="scientific">bioreactor metagenome</name>
    <dbReference type="NCBI Taxonomy" id="1076179"/>
    <lineage>
        <taxon>unclassified sequences</taxon>
        <taxon>metagenomes</taxon>
        <taxon>ecological metagenomes</taxon>
    </lineage>
</organism>
<dbReference type="AlphaFoldDB" id="A0A645GF40"/>
<gene>
    <name evidence="1" type="ORF">SDC9_172943</name>
</gene>
<comment type="caution">
    <text evidence="1">The sequence shown here is derived from an EMBL/GenBank/DDBJ whole genome shotgun (WGS) entry which is preliminary data.</text>
</comment>